<name>A0AAN6X5F2_9PEZI</name>
<feature type="compositionally biased region" description="Polar residues" evidence="3">
    <location>
        <begin position="131"/>
        <end position="140"/>
    </location>
</feature>
<proteinExistence type="inferred from homology"/>
<dbReference type="Pfam" id="PF04667">
    <property type="entry name" value="Endosulfine"/>
    <property type="match status" value="1"/>
</dbReference>
<comment type="function">
    <text evidence="2">Plays an essential role in initiation of the G0 program by preventing the degradation of specific nutrient-regulated mRNAs via the 5'-3' mRNA decay pathway.</text>
</comment>
<evidence type="ECO:0000313" key="4">
    <source>
        <dbReference type="EMBL" id="KAK4193976.1"/>
    </source>
</evidence>
<feature type="region of interest" description="Disordered" evidence="3">
    <location>
        <begin position="81"/>
        <end position="149"/>
    </location>
</feature>
<feature type="region of interest" description="Disordered" evidence="3">
    <location>
        <begin position="1"/>
        <end position="32"/>
    </location>
</feature>
<protein>
    <recommendedName>
        <fullName evidence="2">mRNA stability protein</fullName>
    </recommendedName>
</protein>
<keyword evidence="5" id="KW-1185">Reference proteome</keyword>
<comment type="caution">
    <text evidence="4">The sequence shown here is derived from an EMBL/GenBank/DDBJ whole genome shotgun (WGS) entry which is preliminary data.</text>
</comment>
<feature type="compositionally biased region" description="Polar residues" evidence="3">
    <location>
        <begin position="14"/>
        <end position="25"/>
    </location>
</feature>
<comment type="similarity">
    <text evidence="1 2">Belongs to the endosulfine family.</text>
</comment>
<gene>
    <name evidence="4" type="ORF">QBC40DRAFT_291591</name>
</gene>
<accession>A0AAN6X5F2</accession>
<reference evidence="4" key="2">
    <citation type="submission" date="2023-05" db="EMBL/GenBank/DDBJ databases">
        <authorList>
            <consortium name="Lawrence Berkeley National Laboratory"/>
            <person name="Steindorff A."/>
            <person name="Hensen N."/>
            <person name="Bonometti L."/>
            <person name="Westerberg I."/>
            <person name="Brannstrom I.O."/>
            <person name="Guillou S."/>
            <person name="Cros-Aarteil S."/>
            <person name="Calhoun S."/>
            <person name="Haridas S."/>
            <person name="Kuo A."/>
            <person name="Mondo S."/>
            <person name="Pangilinan J."/>
            <person name="Riley R."/>
            <person name="Labutti K."/>
            <person name="Andreopoulos B."/>
            <person name="Lipzen A."/>
            <person name="Chen C."/>
            <person name="Yanf M."/>
            <person name="Daum C."/>
            <person name="Ng V."/>
            <person name="Clum A."/>
            <person name="Ohm R."/>
            <person name="Martin F."/>
            <person name="Silar P."/>
            <person name="Natvig D."/>
            <person name="Lalanne C."/>
            <person name="Gautier V."/>
            <person name="Ament-Velasquez S.L."/>
            <person name="Kruys A."/>
            <person name="Hutchinson M.I."/>
            <person name="Powell A.J."/>
            <person name="Barry K."/>
            <person name="Miller A.N."/>
            <person name="Grigoriev I.V."/>
            <person name="Debuchy R."/>
            <person name="Gladieux P."/>
            <person name="Thoren M.H."/>
            <person name="Johannesson H."/>
        </authorList>
    </citation>
    <scope>NUCLEOTIDE SEQUENCE</scope>
    <source>
        <strain evidence="4">CBS 315.58</strain>
    </source>
</reference>
<sequence length="149" mass="15974">MISPPFKPKLAVTSLPSMDTPQNAKPRTERDKHYLQGLYGKMPTNGRLAHHQLEGRKYFDSGDFALSQAHKSSNIGAVVTGSEHPARESVSHPACPVPSSGNVEGGANEPLRGQKATGEVMSASKLHQEMGTRNGNSQGTKEVKGERSV</sequence>
<evidence type="ECO:0000256" key="1">
    <source>
        <dbReference type="ARBA" id="ARBA00010520"/>
    </source>
</evidence>
<dbReference type="AlphaFoldDB" id="A0AAN6X5F2"/>
<evidence type="ECO:0000256" key="3">
    <source>
        <dbReference type="SAM" id="MobiDB-lite"/>
    </source>
</evidence>
<reference evidence="4" key="1">
    <citation type="journal article" date="2023" name="Mol. Phylogenet. Evol.">
        <title>Genome-scale phylogeny and comparative genomics of the fungal order Sordariales.</title>
        <authorList>
            <person name="Hensen N."/>
            <person name="Bonometti L."/>
            <person name="Westerberg I."/>
            <person name="Brannstrom I.O."/>
            <person name="Guillou S."/>
            <person name="Cros-Aarteil S."/>
            <person name="Calhoun S."/>
            <person name="Haridas S."/>
            <person name="Kuo A."/>
            <person name="Mondo S."/>
            <person name="Pangilinan J."/>
            <person name="Riley R."/>
            <person name="LaButti K."/>
            <person name="Andreopoulos B."/>
            <person name="Lipzen A."/>
            <person name="Chen C."/>
            <person name="Yan M."/>
            <person name="Daum C."/>
            <person name="Ng V."/>
            <person name="Clum A."/>
            <person name="Steindorff A."/>
            <person name="Ohm R.A."/>
            <person name="Martin F."/>
            <person name="Silar P."/>
            <person name="Natvig D.O."/>
            <person name="Lalanne C."/>
            <person name="Gautier V."/>
            <person name="Ament-Velasquez S.L."/>
            <person name="Kruys A."/>
            <person name="Hutchinson M.I."/>
            <person name="Powell A.J."/>
            <person name="Barry K."/>
            <person name="Miller A.N."/>
            <person name="Grigoriev I.V."/>
            <person name="Debuchy R."/>
            <person name="Gladieux P."/>
            <person name="Hiltunen Thoren M."/>
            <person name="Johannesson H."/>
        </authorList>
    </citation>
    <scope>NUCLEOTIDE SEQUENCE</scope>
    <source>
        <strain evidence="4">CBS 315.58</strain>
    </source>
</reference>
<evidence type="ECO:0000256" key="2">
    <source>
        <dbReference type="RuleBase" id="RU363120"/>
    </source>
</evidence>
<organism evidence="4 5">
    <name type="scientific">Triangularia verruculosa</name>
    <dbReference type="NCBI Taxonomy" id="2587418"/>
    <lineage>
        <taxon>Eukaryota</taxon>
        <taxon>Fungi</taxon>
        <taxon>Dikarya</taxon>
        <taxon>Ascomycota</taxon>
        <taxon>Pezizomycotina</taxon>
        <taxon>Sordariomycetes</taxon>
        <taxon>Sordariomycetidae</taxon>
        <taxon>Sordariales</taxon>
        <taxon>Podosporaceae</taxon>
        <taxon>Triangularia</taxon>
    </lineage>
</organism>
<dbReference type="EMBL" id="MU864193">
    <property type="protein sequence ID" value="KAK4193976.1"/>
    <property type="molecule type" value="Genomic_DNA"/>
</dbReference>
<evidence type="ECO:0000313" key="5">
    <source>
        <dbReference type="Proteomes" id="UP001303160"/>
    </source>
</evidence>
<dbReference type="InterPro" id="IPR006760">
    <property type="entry name" value="Endosulphine"/>
</dbReference>
<dbReference type="Proteomes" id="UP001303160">
    <property type="component" value="Unassembled WGS sequence"/>
</dbReference>